<dbReference type="GeneID" id="97290698"/>
<sequence length="83" mass="9391">MKQKIKKLSYKIPLKSSLFKKGSIEVSTFDIPGQSGKDKGAISIKVSVDDTLRDTTQNEQFIMIPRKQIKALRKALKKISKKL</sequence>
<dbReference type="OrthoDB" id="5325782at2"/>
<comment type="caution">
    <text evidence="1">The sequence shown here is derived from an EMBL/GenBank/DDBJ whole genome shotgun (WGS) entry which is preliminary data.</text>
</comment>
<reference evidence="1 2" key="1">
    <citation type="submission" date="2016-07" db="EMBL/GenBank/DDBJ databases">
        <title>Detection of Helicobacter winghamensis from caecal content of red fox (Vulpes vulpes).</title>
        <authorList>
            <person name="Zanoni R.G."/>
            <person name="Florio D."/>
            <person name="Caffara M."/>
            <person name="Renzi M."/>
            <person name="Parisi A."/>
            <person name="Pasquali F."/>
            <person name="Manfreda G."/>
        </authorList>
    </citation>
    <scope>NUCLEOTIDE SEQUENCE [LARGE SCALE GENOMIC DNA]</scope>
    <source>
        <strain evidence="1 2">295_13</strain>
    </source>
</reference>
<dbReference type="RefSeq" id="WP_006803265.1">
    <property type="nucleotide sequence ID" value="NZ_CABKOI010000017.1"/>
</dbReference>
<accession>A0A2N3PKY1</accession>
<gene>
    <name evidence="1" type="ORF">BCM31_06525</name>
</gene>
<dbReference type="STRING" id="556267.HWAG_01567"/>
<proteinExistence type="predicted"/>
<protein>
    <submittedName>
        <fullName evidence="1">Uncharacterized protein</fullName>
    </submittedName>
</protein>
<keyword evidence="2" id="KW-1185">Reference proteome</keyword>
<dbReference type="AlphaFoldDB" id="A0A2N3PKY1"/>
<name>A0A2N3PKY1_9HELI</name>
<organism evidence="1 2">
    <name type="scientific">Helicobacter winghamensis</name>
    <dbReference type="NCBI Taxonomy" id="157268"/>
    <lineage>
        <taxon>Bacteria</taxon>
        <taxon>Pseudomonadati</taxon>
        <taxon>Campylobacterota</taxon>
        <taxon>Epsilonproteobacteria</taxon>
        <taxon>Campylobacterales</taxon>
        <taxon>Helicobacteraceae</taxon>
        <taxon>Helicobacter</taxon>
    </lineage>
</organism>
<dbReference type="Proteomes" id="UP000233350">
    <property type="component" value="Unassembled WGS sequence"/>
</dbReference>
<evidence type="ECO:0000313" key="2">
    <source>
        <dbReference type="Proteomes" id="UP000233350"/>
    </source>
</evidence>
<evidence type="ECO:0000313" key="1">
    <source>
        <dbReference type="EMBL" id="PKT82342.1"/>
    </source>
</evidence>
<dbReference type="EMBL" id="MBPK01000005">
    <property type="protein sequence ID" value="PKT82342.1"/>
    <property type="molecule type" value="Genomic_DNA"/>
</dbReference>